<dbReference type="AlphaFoldDB" id="A0A392VW26"/>
<protein>
    <submittedName>
        <fullName evidence="1">Uncharacterized protein</fullName>
    </submittedName>
</protein>
<reference evidence="1 2" key="1">
    <citation type="journal article" date="2018" name="Front. Plant Sci.">
        <title>Red Clover (Trifolium pratense) and Zigzag Clover (T. medium) - A Picture of Genomic Similarities and Differences.</title>
        <authorList>
            <person name="Dluhosova J."/>
            <person name="Istvanek J."/>
            <person name="Nedelnik J."/>
            <person name="Repkova J."/>
        </authorList>
    </citation>
    <scope>NUCLEOTIDE SEQUENCE [LARGE SCALE GENOMIC DNA]</scope>
    <source>
        <strain evidence="2">cv. 10/8</strain>
        <tissue evidence="1">Leaf</tissue>
    </source>
</reference>
<name>A0A392VW26_9FABA</name>
<proteinExistence type="predicted"/>
<organism evidence="1 2">
    <name type="scientific">Trifolium medium</name>
    <dbReference type="NCBI Taxonomy" id="97028"/>
    <lineage>
        <taxon>Eukaryota</taxon>
        <taxon>Viridiplantae</taxon>
        <taxon>Streptophyta</taxon>
        <taxon>Embryophyta</taxon>
        <taxon>Tracheophyta</taxon>
        <taxon>Spermatophyta</taxon>
        <taxon>Magnoliopsida</taxon>
        <taxon>eudicotyledons</taxon>
        <taxon>Gunneridae</taxon>
        <taxon>Pentapetalae</taxon>
        <taxon>rosids</taxon>
        <taxon>fabids</taxon>
        <taxon>Fabales</taxon>
        <taxon>Fabaceae</taxon>
        <taxon>Papilionoideae</taxon>
        <taxon>50 kb inversion clade</taxon>
        <taxon>NPAAA clade</taxon>
        <taxon>Hologalegina</taxon>
        <taxon>IRL clade</taxon>
        <taxon>Trifolieae</taxon>
        <taxon>Trifolium</taxon>
    </lineage>
</organism>
<sequence>YEFEDLDDDEAEDVKVEDVVLELEYEGLARAVLDILEGDQRKDWCMH</sequence>
<keyword evidence="2" id="KW-1185">Reference proteome</keyword>
<accession>A0A392VW26</accession>
<dbReference type="Proteomes" id="UP000265520">
    <property type="component" value="Unassembled WGS sequence"/>
</dbReference>
<comment type="caution">
    <text evidence="1">The sequence shown here is derived from an EMBL/GenBank/DDBJ whole genome shotgun (WGS) entry which is preliminary data.</text>
</comment>
<evidence type="ECO:0000313" key="2">
    <source>
        <dbReference type="Proteomes" id="UP000265520"/>
    </source>
</evidence>
<evidence type="ECO:0000313" key="1">
    <source>
        <dbReference type="EMBL" id="MCI92137.1"/>
    </source>
</evidence>
<dbReference type="EMBL" id="LXQA011291876">
    <property type="protein sequence ID" value="MCI92137.1"/>
    <property type="molecule type" value="Genomic_DNA"/>
</dbReference>
<feature type="non-terminal residue" evidence="1">
    <location>
        <position position="1"/>
    </location>
</feature>